<dbReference type="RefSeq" id="WP_045052771.1">
    <property type="nucleotide sequence ID" value="NZ_CAWMDP010000017.1"/>
</dbReference>
<accession>A0A0D8ZXC9</accession>
<evidence type="ECO:0000313" key="1">
    <source>
        <dbReference type="EMBL" id="KJH73423.1"/>
    </source>
</evidence>
<dbReference type="Proteomes" id="UP000032452">
    <property type="component" value="Unassembled WGS sequence"/>
</dbReference>
<dbReference type="PATRIC" id="fig|1618023.3.peg.1477"/>
<organism evidence="1 2">
    <name type="scientific">Aliterella atlantica CENA595</name>
    <dbReference type="NCBI Taxonomy" id="1618023"/>
    <lineage>
        <taxon>Bacteria</taxon>
        <taxon>Bacillati</taxon>
        <taxon>Cyanobacteriota</taxon>
        <taxon>Cyanophyceae</taxon>
        <taxon>Chroococcidiopsidales</taxon>
        <taxon>Aliterellaceae</taxon>
        <taxon>Aliterella</taxon>
    </lineage>
</organism>
<evidence type="ECO:0000313" key="2">
    <source>
        <dbReference type="Proteomes" id="UP000032452"/>
    </source>
</evidence>
<gene>
    <name evidence="1" type="ORF">UH38_01210</name>
</gene>
<dbReference type="AlphaFoldDB" id="A0A0D8ZXC9"/>
<comment type="caution">
    <text evidence="1">The sequence shown here is derived from an EMBL/GenBank/DDBJ whole genome shotgun (WGS) entry which is preliminary data.</text>
</comment>
<dbReference type="OrthoDB" id="573315at2"/>
<dbReference type="STRING" id="1618023.UH38_01210"/>
<keyword evidence="2" id="KW-1185">Reference proteome</keyword>
<proteinExistence type="predicted"/>
<dbReference type="EMBL" id="JYON01000001">
    <property type="protein sequence ID" value="KJH73423.1"/>
    <property type="molecule type" value="Genomic_DNA"/>
</dbReference>
<sequence>MAKLPAETVTIIFDLQKQLLDRIDEATEATIFERFGEIEETMPELAQLQNIRERATSSYSRLYNLLLRVYESQPLPTSAILKLLESSIEQADATDAAAKASVEETKRNWNLS</sequence>
<protein>
    <submittedName>
        <fullName evidence="1">Uncharacterized protein</fullName>
    </submittedName>
</protein>
<name>A0A0D8ZXC9_9CYAN</name>
<reference evidence="1 2" key="1">
    <citation type="submission" date="2015-02" db="EMBL/GenBank/DDBJ databases">
        <title>Draft genome of a novel marine cyanobacterium (Chroococcales) isolated from South Atlantic Ocean.</title>
        <authorList>
            <person name="Rigonato J."/>
            <person name="Alvarenga D.O."/>
            <person name="Branco L.H."/>
            <person name="Varani A.M."/>
            <person name="Brandini F.P."/>
            <person name="Fiore M.F."/>
        </authorList>
    </citation>
    <scope>NUCLEOTIDE SEQUENCE [LARGE SCALE GENOMIC DNA]</scope>
    <source>
        <strain evidence="1 2">CENA595</strain>
    </source>
</reference>